<gene>
    <name evidence="3" type="primary">otsB</name>
    <name evidence="3" type="ORF">JAO74_14585</name>
</gene>
<comment type="cofactor">
    <cofactor evidence="2">
        <name>Mg(2+)</name>
        <dbReference type="ChEBI" id="CHEBI:18420"/>
    </cofactor>
</comment>
<name>A0ABS0XSL6_9SPHN</name>
<protein>
    <recommendedName>
        <fullName evidence="2">Trehalose 6-phosphate phosphatase</fullName>
        <ecNumber evidence="2">3.1.3.12</ecNumber>
    </recommendedName>
</protein>
<evidence type="ECO:0000313" key="3">
    <source>
        <dbReference type="EMBL" id="MBJ6123022.1"/>
    </source>
</evidence>
<keyword evidence="4" id="KW-1185">Reference proteome</keyword>
<dbReference type="RefSeq" id="WP_199039639.1">
    <property type="nucleotide sequence ID" value="NZ_JAELXS010000008.1"/>
</dbReference>
<dbReference type="InterPro" id="IPR044651">
    <property type="entry name" value="OTSB-like"/>
</dbReference>
<dbReference type="EMBL" id="JAELXS010000008">
    <property type="protein sequence ID" value="MBJ6123022.1"/>
    <property type="molecule type" value="Genomic_DNA"/>
</dbReference>
<sequence>MTEALLPPPLPDPATIALYLDFDGTLVDLADRPDAVVVESDLADLIDRLATAMPGRVAIVSGRSVAQLDGFLGDRATGLAVSGSHGAERRTPAAGHVLPERSPALEAAAAELQAFADLNGIIFEAKSLGAGLHFRQRPELEQEATTMAARVADTHGLTMQPGKMMAEVRLPGDKGAGLRSLATDDAMTGMLPWFFGDDVTDEDGFAAAAALGGAGVLIGPERETQAAYRLDDVAALRIWLNELADAA</sequence>
<dbReference type="PANTHER" id="PTHR43768">
    <property type="entry name" value="TREHALOSE 6-PHOSPHATE PHOSPHATASE"/>
    <property type="match status" value="1"/>
</dbReference>
<accession>A0ABS0XSL6</accession>
<comment type="pathway">
    <text evidence="2">Glycan biosynthesis; trehalose biosynthesis.</text>
</comment>
<dbReference type="InterPro" id="IPR023214">
    <property type="entry name" value="HAD_sf"/>
</dbReference>
<comment type="caution">
    <text evidence="3">The sequence shown here is derived from an EMBL/GenBank/DDBJ whole genome shotgun (WGS) entry which is preliminary data.</text>
</comment>
<evidence type="ECO:0000256" key="2">
    <source>
        <dbReference type="RuleBase" id="RU361117"/>
    </source>
</evidence>
<dbReference type="PANTHER" id="PTHR43768:SF3">
    <property type="entry name" value="TREHALOSE 6-PHOSPHATE PHOSPHATASE"/>
    <property type="match status" value="1"/>
</dbReference>
<reference evidence="4" key="1">
    <citation type="submission" date="2020-12" db="EMBL/GenBank/DDBJ databases">
        <title>Hymenobacter sp.</title>
        <authorList>
            <person name="Kim M.K."/>
        </authorList>
    </citation>
    <scope>NUCLEOTIDE SEQUENCE [LARGE SCALE GENOMIC DNA]</scope>
    <source>
        <strain evidence="4">BT553</strain>
    </source>
</reference>
<evidence type="ECO:0000313" key="4">
    <source>
        <dbReference type="Proteomes" id="UP000640426"/>
    </source>
</evidence>
<comment type="similarity">
    <text evidence="2">Belongs to the trehalose phosphatase family.</text>
</comment>
<organism evidence="3 4">
    <name type="scientific">Sphingomonas mollis</name>
    <dbReference type="NCBI Taxonomy" id="2795726"/>
    <lineage>
        <taxon>Bacteria</taxon>
        <taxon>Pseudomonadati</taxon>
        <taxon>Pseudomonadota</taxon>
        <taxon>Alphaproteobacteria</taxon>
        <taxon>Sphingomonadales</taxon>
        <taxon>Sphingomonadaceae</taxon>
        <taxon>Sphingomonas</taxon>
    </lineage>
</organism>
<dbReference type="SUPFAM" id="SSF56784">
    <property type="entry name" value="HAD-like"/>
    <property type="match status" value="1"/>
</dbReference>
<keyword evidence="2" id="KW-0479">Metal-binding</keyword>
<dbReference type="Gene3D" id="3.30.70.1020">
    <property type="entry name" value="Trehalose-6-phosphate phosphatase related protein, domain 2"/>
    <property type="match status" value="1"/>
</dbReference>
<dbReference type="EC" id="3.1.3.12" evidence="2"/>
<comment type="function">
    <text evidence="2">Removes the phosphate from trehalose 6-phosphate to produce free trehalose.</text>
</comment>
<dbReference type="NCBIfam" id="TIGR00685">
    <property type="entry name" value="T6PP"/>
    <property type="match status" value="1"/>
</dbReference>
<evidence type="ECO:0000256" key="1">
    <source>
        <dbReference type="ARBA" id="ARBA00022801"/>
    </source>
</evidence>
<dbReference type="GO" id="GO:0004805">
    <property type="term" value="F:trehalose-phosphatase activity"/>
    <property type="evidence" value="ECO:0007669"/>
    <property type="project" value="UniProtKB-EC"/>
</dbReference>
<dbReference type="InterPro" id="IPR036412">
    <property type="entry name" value="HAD-like_sf"/>
</dbReference>
<proteinExistence type="inferred from homology"/>
<dbReference type="InterPro" id="IPR003337">
    <property type="entry name" value="Trehalose_PPase"/>
</dbReference>
<comment type="catalytic activity">
    <reaction evidence="2">
        <text>alpha,alpha-trehalose 6-phosphate + H2O = alpha,alpha-trehalose + phosphate</text>
        <dbReference type="Rhea" id="RHEA:23420"/>
        <dbReference type="ChEBI" id="CHEBI:15377"/>
        <dbReference type="ChEBI" id="CHEBI:16551"/>
        <dbReference type="ChEBI" id="CHEBI:43474"/>
        <dbReference type="ChEBI" id="CHEBI:58429"/>
        <dbReference type="EC" id="3.1.3.12"/>
    </reaction>
</comment>
<dbReference type="Proteomes" id="UP000640426">
    <property type="component" value="Unassembled WGS sequence"/>
</dbReference>
<keyword evidence="1 2" id="KW-0378">Hydrolase</keyword>
<keyword evidence="2" id="KW-0460">Magnesium</keyword>
<dbReference type="Gene3D" id="3.40.50.1000">
    <property type="entry name" value="HAD superfamily/HAD-like"/>
    <property type="match status" value="1"/>
</dbReference>
<dbReference type="Pfam" id="PF02358">
    <property type="entry name" value="Trehalose_PPase"/>
    <property type="match status" value="1"/>
</dbReference>